<evidence type="ECO:0000256" key="6">
    <source>
        <dbReference type="ARBA" id="ARBA00038076"/>
    </source>
</evidence>
<keyword evidence="11" id="KW-1185">Reference proteome</keyword>
<feature type="domain" description="ABC3 transporter permease C-terminal" evidence="8">
    <location>
        <begin position="283"/>
        <end position="403"/>
    </location>
</feature>
<evidence type="ECO:0000256" key="4">
    <source>
        <dbReference type="ARBA" id="ARBA00022989"/>
    </source>
</evidence>
<dbReference type="PANTHER" id="PTHR30572">
    <property type="entry name" value="MEMBRANE COMPONENT OF TRANSPORTER-RELATED"/>
    <property type="match status" value="1"/>
</dbReference>
<organism evidence="10 11">
    <name type="scientific">Cellvibrio zantedeschiae</name>
    <dbReference type="NCBI Taxonomy" id="1237077"/>
    <lineage>
        <taxon>Bacteria</taxon>
        <taxon>Pseudomonadati</taxon>
        <taxon>Pseudomonadota</taxon>
        <taxon>Gammaproteobacteria</taxon>
        <taxon>Cellvibrionales</taxon>
        <taxon>Cellvibrionaceae</taxon>
        <taxon>Cellvibrio</taxon>
    </lineage>
</organism>
<dbReference type="InterPro" id="IPR025857">
    <property type="entry name" value="MacB_PCD"/>
</dbReference>
<feature type="transmembrane region" description="Helical" evidence="7">
    <location>
        <begin position="20"/>
        <end position="39"/>
    </location>
</feature>
<feature type="transmembrane region" description="Helical" evidence="7">
    <location>
        <begin position="325"/>
        <end position="355"/>
    </location>
</feature>
<evidence type="ECO:0000259" key="9">
    <source>
        <dbReference type="Pfam" id="PF12704"/>
    </source>
</evidence>
<keyword evidence="2" id="KW-1003">Cell membrane</keyword>
<dbReference type="RefSeq" id="WP_189420305.1">
    <property type="nucleotide sequence ID" value="NZ_BMYZ01000003.1"/>
</dbReference>
<feature type="domain" description="MacB-like periplasmic core" evidence="9">
    <location>
        <begin position="19"/>
        <end position="240"/>
    </location>
</feature>
<comment type="caution">
    <text evidence="10">The sequence shown here is derived from an EMBL/GenBank/DDBJ whole genome shotgun (WGS) entry which is preliminary data.</text>
</comment>
<keyword evidence="3 7" id="KW-0812">Transmembrane</keyword>
<feature type="transmembrane region" description="Helical" evidence="7">
    <location>
        <begin position="279"/>
        <end position="304"/>
    </location>
</feature>
<evidence type="ECO:0000256" key="2">
    <source>
        <dbReference type="ARBA" id="ARBA00022475"/>
    </source>
</evidence>
<dbReference type="InterPro" id="IPR003838">
    <property type="entry name" value="ABC3_permease_C"/>
</dbReference>
<reference evidence="11" key="1">
    <citation type="journal article" date="2019" name="Int. J. Syst. Evol. Microbiol.">
        <title>The Global Catalogue of Microorganisms (GCM) 10K type strain sequencing project: providing services to taxonomists for standard genome sequencing and annotation.</title>
        <authorList>
            <consortium name="The Broad Institute Genomics Platform"/>
            <consortium name="The Broad Institute Genome Sequencing Center for Infectious Disease"/>
            <person name="Wu L."/>
            <person name="Ma J."/>
        </authorList>
    </citation>
    <scope>NUCLEOTIDE SEQUENCE [LARGE SCALE GENOMIC DNA]</scope>
    <source>
        <strain evidence="11">KCTC 32239</strain>
    </source>
</reference>
<dbReference type="InterPro" id="IPR050250">
    <property type="entry name" value="Macrolide_Exporter_MacB"/>
</dbReference>
<feature type="transmembrane region" description="Helical" evidence="7">
    <location>
        <begin position="375"/>
        <end position="395"/>
    </location>
</feature>
<protein>
    <submittedName>
        <fullName evidence="10">ABC transporter ATP-binding protein</fullName>
    </submittedName>
</protein>
<evidence type="ECO:0000313" key="11">
    <source>
        <dbReference type="Proteomes" id="UP000619761"/>
    </source>
</evidence>
<dbReference type="Pfam" id="PF12704">
    <property type="entry name" value="MacB_PCD"/>
    <property type="match status" value="1"/>
</dbReference>
<keyword evidence="4 7" id="KW-1133">Transmembrane helix</keyword>
<keyword evidence="10" id="KW-0547">Nucleotide-binding</keyword>
<evidence type="ECO:0000256" key="7">
    <source>
        <dbReference type="SAM" id="Phobius"/>
    </source>
</evidence>
<dbReference type="PANTHER" id="PTHR30572:SF4">
    <property type="entry name" value="ABC TRANSPORTER PERMEASE YTRF"/>
    <property type="match status" value="1"/>
</dbReference>
<gene>
    <name evidence="10" type="ORF">GCM10011613_31300</name>
</gene>
<dbReference type="Proteomes" id="UP000619761">
    <property type="component" value="Unassembled WGS sequence"/>
</dbReference>
<keyword evidence="5 7" id="KW-0472">Membrane</keyword>
<sequence length="412" mass="45238">MLDGLQEILFTLRQNKLRTLLTAFGVFWGIFMLILMLGAGRGMQNGVYDGFGGEVMDFIIVYTGATSVAYNGMGLGRYVQLNQEDIQAIKQQIPNVRFIASENQTNGATITYEKKIGNFAVHGIPDDYFKIKESVPFNLGRKINPFDQQDNRKICELGSAVVEKLFGKDFDPVGKEVRVNGVVLKVVGVFHDKANRGRDSERIYIPDTTYRKVFGSGNTVQTIWLRPTQGVDGFAFEKKVIELLQRRHTVSPEDKRAVRSFNMAEPAKMVKGLFLGINAIIWFVGLGTLAAGIVGISNIMIITVKERTREIGIRKALGATPKNIVGTLLMESILVTSIAGYMGMVLGVALLELVAFGLRSSGAKLEFFQNPEVDFQVAITAIILLVVVGALAGLVPALKAARIMPIEAMRAD</sequence>
<proteinExistence type="inferred from homology"/>
<keyword evidence="10" id="KW-0067">ATP-binding</keyword>
<evidence type="ECO:0000256" key="1">
    <source>
        <dbReference type="ARBA" id="ARBA00004651"/>
    </source>
</evidence>
<evidence type="ECO:0000256" key="5">
    <source>
        <dbReference type="ARBA" id="ARBA00023136"/>
    </source>
</evidence>
<evidence type="ECO:0000256" key="3">
    <source>
        <dbReference type="ARBA" id="ARBA00022692"/>
    </source>
</evidence>
<dbReference type="EMBL" id="BMYZ01000003">
    <property type="protein sequence ID" value="GGY84129.1"/>
    <property type="molecule type" value="Genomic_DNA"/>
</dbReference>
<evidence type="ECO:0000313" key="10">
    <source>
        <dbReference type="EMBL" id="GGY84129.1"/>
    </source>
</evidence>
<name>A0ABQ3B832_9GAMM</name>
<dbReference type="Pfam" id="PF02687">
    <property type="entry name" value="FtsX"/>
    <property type="match status" value="1"/>
</dbReference>
<dbReference type="GO" id="GO:0005524">
    <property type="term" value="F:ATP binding"/>
    <property type="evidence" value="ECO:0007669"/>
    <property type="project" value="UniProtKB-KW"/>
</dbReference>
<accession>A0ABQ3B832</accession>
<comment type="subcellular location">
    <subcellularLocation>
        <location evidence="1">Cell membrane</location>
        <topology evidence="1">Multi-pass membrane protein</topology>
    </subcellularLocation>
</comment>
<evidence type="ECO:0000259" key="8">
    <source>
        <dbReference type="Pfam" id="PF02687"/>
    </source>
</evidence>
<comment type="similarity">
    <text evidence="6">Belongs to the ABC-4 integral membrane protein family.</text>
</comment>